<feature type="transmembrane region" description="Helical" evidence="1">
    <location>
        <begin position="39"/>
        <end position="64"/>
    </location>
</feature>
<reference evidence="3" key="1">
    <citation type="submission" date="2017-05" db="EMBL/GenBank/DDBJ databases">
        <authorList>
            <person name="Kirkegaard R."/>
            <person name="Mcilroy J S."/>
        </authorList>
    </citation>
    <scope>NUCLEOTIDE SEQUENCE [LARGE SCALE GENOMIC DNA]</scope>
</reference>
<protein>
    <submittedName>
        <fullName evidence="2">Uncharacterized protein</fullName>
    </submittedName>
</protein>
<evidence type="ECO:0000313" key="3">
    <source>
        <dbReference type="Proteomes" id="UP000195514"/>
    </source>
</evidence>
<name>A0A1Y6K0A6_9CHLR</name>
<keyword evidence="1" id="KW-0472">Membrane</keyword>
<evidence type="ECO:0000313" key="2">
    <source>
        <dbReference type="EMBL" id="SMX53071.1"/>
    </source>
</evidence>
<proteinExistence type="predicted"/>
<dbReference type="AlphaFoldDB" id="A0A1Y6K0A6"/>
<accession>A0A1Y6K0A6</accession>
<keyword evidence="1" id="KW-0812">Transmembrane</keyword>
<feature type="transmembrane region" description="Helical" evidence="1">
    <location>
        <begin position="12"/>
        <end position="33"/>
    </location>
</feature>
<keyword evidence="1" id="KW-1133">Transmembrane helix</keyword>
<keyword evidence="3" id="KW-1185">Reference proteome</keyword>
<gene>
    <name evidence="2" type="ORF">CFX1CAM_0005</name>
</gene>
<organism evidence="2 3">
    <name type="scientific">Candidatus Brevifilum fermentans</name>
    <dbReference type="NCBI Taxonomy" id="1986204"/>
    <lineage>
        <taxon>Bacteria</taxon>
        <taxon>Bacillati</taxon>
        <taxon>Chloroflexota</taxon>
        <taxon>Anaerolineae</taxon>
        <taxon>Anaerolineales</taxon>
        <taxon>Anaerolineaceae</taxon>
        <taxon>Candidatus Brevifilum</taxon>
    </lineage>
</organism>
<dbReference type="KEGG" id="abat:CFX1CAM_0005"/>
<sequence>MLVTITMPLKTIYTLAIVAAILLAGFFLGRPVFKFAWKLIRVALIIIAILIVVGYLTGFLDIIIR</sequence>
<dbReference type="EMBL" id="LT859958">
    <property type="protein sequence ID" value="SMX53071.1"/>
    <property type="molecule type" value="Genomic_DNA"/>
</dbReference>
<evidence type="ECO:0000256" key="1">
    <source>
        <dbReference type="SAM" id="Phobius"/>
    </source>
</evidence>
<dbReference type="Proteomes" id="UP000195514">
    <property type="component" value="Chromosome I"/>
</dbReference>